<dbReference type="RefSeq" id="WP_143477757.1">
    <property type="nucleotide sequence ID" value="NZ_FXAG01000004.1"/>
</dbReference>
<organism evidence="5 6">
    <name type="scientific">Pseudogulbenkiania subflava DSM 22618</name>
    <dbReference type="NCBI Taxonomy" id="1123014"/>
    <lineage>
        <taxon>Bacteria</taxon>
        <taxon>Pseudomonadati</taxon>
        <taxon>Pseudomonadota</taxon>
        <taxon>Betaproteobacteria</taxon>
        <taxon>Neisseriales</taxon>
        <taxon>Chromobacteriaceae</taxon>
        <taxon>Pseudogulbenkiania</taxon>
    </lineage>
</organism>
<protein>
    <submittedName>
        <fullName evidence="5">HlyD family secretion protein</fullName>
    </submittedName>
</protein>
<evidence type="ECO:0000313" key="6">
    <source>
        <dbReference type="Proteomes" id="UP000192920"/>
    </source>
</evidence>
<comment type="subcellular location">
    <subcellularLocation>
        <location evidence="1">Cell envelope</location>
    </subcellularLocation>
</comment>
<name>A0A1Y6BEX9_9NEIS</name>
<dbReference type="PANTHER" id="PTHR32347:SF23">
    <property type="entry name" value="BLL5650 PROTEIN"/>
    <property type="match status" value="1"/>
</dbReference>
<dbReference type="InterPro" id="IPR050465">
    <property type="entry name" value="UPF0194_transport"/>
</dbReference>
<dbReference type="AlphaFoldDB" id="A0A1Y6BEX9"/>
<dbReference type="Gene3D" id="2.40.50.100">
    <property type="match status" value="1"/>
</dbReference>
<gene>
    <name evidence="5" type="ORF">SAMN02745746_01148</name>
</gene>
<evidence type="ECO:0000256" key="1">
    <source>
        <dbReference type="ARBA" id="ARBA00004196"/>
    </source>
</evidence>
<dbReference type="STRING" id="1123014.SAMN02745746_01148"/>
<proteinExistence type="predicted"/>
<feature type="domain" description="YbhG-like alpha-helical hairpin" evidence="4">
    <location>
        <begin position="76"/>
        <end position="197"/>
    </location>
</feature>
<dbReference type="PROSITE" id="PS51257">
    <property type="entry name" value="PROKAR_LIPOPROTEIN"/>
    <property type="match status" value="1"/>
</dbReference>
<dbReference type="SUPFAM" id="SSF111369">
    <property type="entry name" value="HlyD-like secretion proteins"/>
    <property type="match status" value="3"/>
</dbReference>
<feature type="coiled-coil region" evidence="3">
    <location>
        <begin position="79"/>
        <end position="201"/>
    </location>
</feature>
<evidence type="ECO:0000256" key="2">
    <source>
        <dbReference type="ARBA" id="ARBA00023054"/>
    </source>
</evidence>
<dbReference type="Gene3D" id="2.40.30.170">
    <property type="match status" value="1"/>
</dbReference>
<reference evidence="6" key="1">
    <citation type="submission" date="2017-04" db="EMBL/GenBank/DDBJ databases">
        <authorList>
            <person name="Varghese N."/>
            <person name="Submissions S."/>
        </authorList>
    </citation>
    <scope>NUCLEOTIDE SEQUENCE [LARGE SCALE GENOMIC DNA]</scope>
    <source>
        <strain evidence="6">DSM 22618</strain>
    </source>
</reference>
<dbReference type="Gene3D" id="1.10.287.470">
    <property type="entry name" value="Helix hairpin bin"/>
    <property type="match status" value="2"/>
</dbReference>
<dbReference type="GO" id="GO:0030313">
    <property type="term" value="C:cell envelope"/>
    <property type="evidence" value="ECO:0007669"/>
    <property type="project" value="UniProtKB-SubCell"/>
</dbReference>
<accession>A0A1Y6BEX9</accession>
<evidence type="ECO:0000259" key="4">
    <source>
        <dbReference type="Pfam" id="PF25881"/>
    </source>
</evidence>
<dbReference type="Proteomes" id="UP000192920">
    <property type="component" value="Unassembled WGS sequence"/>
</dbReference>
<dbReference type="EMBL" id="FXAG01000004">
    <property type="protein sequence ID" value="SMF07816.1"/>
    <property type="molecule type" value="Genomic_DNA"/>
</dbReference>
<keyword evidence="2 3" id="KW-0175">Coiled coil</keyword>
<dbReference type="PANTHER" id="PTHR32347">
    <property type="entry name" value="EFFLUX SYSTEM COMPONENT YKNX-RELATED"/>
    <property type="match status" value="1"/>
</dbReference>
<evidence type="ECO:0000313" key="5">
    <source>
        <dbReference type="EMBL" id="SMF07816.1"/>
    </source>
</evidence>
<evidence type="ECO:0000256" key="3">
    <source>
        <dbReference type="SAM" id="Coils"/>
    </source>
</evidence>
<sequence length="324" mass="35090">MRMLGQGGPRLAATALALLLTACSQDTDHAYQGYIEGDYLYLAAPAAGYLQTLDTARGSRVQPGTALFAIAPDPEQQGLQEAEARVQSAEQKLQNLQEPRRPPEIAAIEAQLQSAEAALRLAATQLRQQQALARRGFISQARLDEATAAHDQAVAQADALRQQLKSTQIALGRPPEVRGARAELEAARAQQEQKRWQVEKKAVRAPAAGEIVETYYRPGEWVPAGQPVASLLPDNRRRLRFFVPESVVGTLRPGQAVEAHCDGCPAPIRATVAFIAAQAEYTPPVIYSRGSREKLVFRVEAYPAPQQAAALRPGLPVDVSLVGR</sequence>
<keyword evidence="6" id="KW-1185">Reference proteome</keyword>
<dbReference type="Pfam" id="PF25881">
    <property type="entry name" value="HH_YBHG"/>
    <property type="match status" value="1"/>
</dbReference>
<dbReference type="InterPro" id="IPR059052">
    <property type="entry name" value="HH_YbhG-like"/>
</dbReference>